<evidence type="ECO:0000313" key="2">
    <source>
        <dbReference type="Proteomes" id="UP001151752"/>
    </source>
</evidence>
<sequence>MHIYHIYSICFSSNHFYCAILNTRIF</sequence>
<evidence type="ECO:0000313" key="1">
    <source>
        <dbReference type="EMBL" id="KAJ6691313.1"/>
    </source>
</evidence>
<gene>
    <name evidence="1" type="ORF">OIU74_015917</name>
</gene>
<protein>
    <submittedName>
        <fullName evidence="1">Uncharacterized protein</fullName>
    </submittedName>
</protein>
<keyword evidence="2" id="KW-1185">Reference proteome</keyword>
<comment type="caution">
    <text evidence="1">The sequence shown here is derived from an EMBL/GenBank/DDBJ whole genome shotgun (WGS) entry which is preliminary data.</text>
</comment>
<accession>A0A9Q0PN05</accession>
<feature type="non-terminal residue" evidence="1">
    <location>
        <position position="26"/>
    </location>
</feature>
<organism evidence="1 2">
    <name type="scientific">Salix koriyanagi</name>
    <dbReference type="NCBI Taxonomy" id="2511006"/>
    <lineage>
        <taxon>Eukaryota</taxon>
        <taxon>Viridiplantae</taxon>
        <taxon>Streptophyta</taxon>
        <taxon>Embryophyta</taxon>
        <taxon>Tracheophyta</taxon>
        <taxon>Spermatophyta</taxon>
        <taxon>Magnoliopsida</taxon>
        <taxon>eudicotyledons</taxon>
        <taxon>Gunneridae</taxon>
        <taxon>Pentapetalae</taxon>
        <taxon>rosids</taxon>
        <taxon>fabids</taxon>
        <taxon>Malpighiales</taxon>
        <taxon>Salicaceae</taxon>
        <taxon>Saliceae</taxon>
        <taxon>Salix</taxon>
    </lineage>
</organism>
<dbReference type="Proteomes" id="UP001151752">
    <property type="component" value="Chromosome 17"/>
</dbReference>
<name>A0A9Q0PN05_9ROSI</name>
<dbReference type="EMBL" id="JAPFFM010000018">
    <property type="protein sequence ID" value="KAJ6691313.1"/>
    <property type="molecule type" value="Genomic_DNA"/>
</dbReference>
<reference evidence="1" key="2">
    <citation type="journal article" date="2023" name="Int. J. Mol. Sci.">
        <title>De Novo Assembly and Annotation of 11 Diverse Shrub Willow (Salix) Genomes Reveals Novel Gene Organization in Sex-Linked Regions.</title>
        <authorList>
            <person name="Hyden B."/>
            <person name="Feng K."/>
            <person name="Yates T.B."/>
            <person name="Jawdy S."/>
            <person name="Cereghino C."/>
            <person name="Smart L.B."/>
            <person name="Muchero W."/>
        </authorList>
    </citation>
    <scope>NUCLEOTIDE SEQUENCE</scope>
    <source>
        <tissue evidence="1">Shoot tip</tissue>
    </source>
</reference>
<reference evidence="1" key="1">
    <citation type="submission" date="2022-11" db="EMBL/GenBank/DDBJ databases">
        <authorList>
            <person name="Hyden B.L."/>
            <person name="Feng K."/>
            <person name="Yates T."/>
            <person name="Jawdy S."/>
            <person name="Smart L.B."/>
            <person name="Muchero W."/>
        </authorList>
    </citation>
    <scope>NUCLEOTIDE SEQUENCE</scope>
    <source>
        <tissue evidence="1">Shoot tip</tissue>
    </source>
</reference>
<dbReference type="AlphaFoldDB" id="A0A9Q0PN05"/>
<proteinExistence type="predicted"/>